<dbReference type="InterPro" id="IPR001759">
    <property type="entry name" value="PTX_dom"/>
</dbReference>
<evidence type="ECO:0000313" key="11">
    <source>
        <dbReference type="Ensembl" id="ENSPSTP00000003218.1"/>
    </source>
</evidence>
<evidence type="ECO:0000256" key="4">
    <source>
        <dbReference type="ARBA" id="ARBA00022729"/>
    </source>
</evidence>
<dbReference type="InterPro" id="IPR051005">
    <property type="entry name" value="Pentraxin_domain"/>
</dbReference>
<dbReference type="PANTHER" id="PTHR45869">
    <property type="entry name" value="C-REACTIVE PROTEIN-RELATED"/>
    <property type="match status" value="1"/>
</dbReference>
<comment type="subcellular location">
    <subcellularLocation>
        <location evidence="1 9">Secreted</location>
    </subcellularLocation>
</comment>
<dbReference type="SUPFAM" id="SSF49899">
    <property type="entry name" value="Concanavalin A-like lectins/glucanases"/>
    <property type="match status" value="1"/>
</dbReference>
<dbReference type="GO" id="GO:0045087">
    <property type="term" value="P:innate immune response"/>
    <property type="evidence" value="ECO:0007669"/>
    <property type="project" value="TreeGrafter"/>
</dbReference>
<evidence type="ECO:0000256" key="7">
    <source>
        <dbReference type="ARBA" id="ARBA00038102"/>
    </source>
</evidence>
<dbReference type="Gene3D" id="2.60.120.200">
    <property type="match status" value="1"/>
</dbReference>
<keyword evidence="12" id="KW-1185">Reference proteome</keyword>
<evidence type="ECO:0000259" key="10">
    <source>
        <dbReference type="PROSITE" id="PS51828"/>
    </source>
</evidence>
<feature type="disulfide bond" evidence="8">
    <location>
        <begin position="65"/>
        <end position="124"/>
    </location>
</feature>
<protein>
    <recommendedName>
        <fullName evidence="9">Pentraxin family member</fullName>
    </recommendedName>
</protein>
<dbReference type="SMART" id="SM00159">
    <property type="entry name" value="PTX"/>
    <property type="match status" value="1"/>
</dbReference>
<reference evidence="11" key="1">
    <citation type="submission" date="2025-08" db="UniProtKB">
        <authorList>
            <consortium name="Ensembl"/>
        </authorList>
    </citation>
    <scope>IDENTIFICATION</scope>
</reference>
<accession>A0A8C9ENI9</accession>
<reference evidence="11" key="2">
    <citation type="submission" date="2025-09" db="UniProtKB">
        <authorList>
            <consortium name="Ensembl"/>
        </authorList>
    </citation>
    <scope>IDENTIFICATION</scope>
</reference>
<feature type="domain" description="Pentraxin (PTX)" evidence="10">
    <location>
        <begin position="34"/>
        <end position="229"/>
    </location>
</feature>
<dbReference type="GO" id="GO:0005615">
    <property type="term" value="C:extracellular space"/>
    <property type="evidence" value="ECO:0007669"/>
    <property type="project" value="TreeGrafter"/>
</dbReference>
<evidence type="ECO:0000313" key="12">
    <source>
        <dbReference type="Proteomes" id="UP000694428"/>
    </source>
</evidence>
<dbReference type="CDD" id="cd00152">
    <property type="entry name" value="PTX"/>
    <property type="match status" value="1"/>
</dbReference>
<keyword evidence="4" id="KW-0732">Signal</keyword>
<evidence type="ECO:0000256" key="6">
    <source>
        <dbReference type="ARBA" id="ARBA00023157"/>
    </source>
</evidence>
<proteinExistence type="inferred from homology"/>
<evidence type="ECO:0000256" key="2">
    <source>
        <dbReference type="ARBA" id="ARBA00022525"/>
    </source>
</evidence>
<keyword evidence="6 8" id="KW-1015">Disulfide bond</keyword>
<dbReference type="PRINTS" id="PR00895">
    <property type="entry name" value="PENTAXIN"/>
</dbReference>
<dbReference type="Ensembl" id="ENSPSTT00000003372.1">
    <property type="protein sequence ID" value="ENSPSTP00000003218.1"/>
    <property type="gene ID" value="ENSPSTG00000002352.1"/>
</dbReference>
<dbReference type="GO" id="GO:0001849">
    <property type="term" value="F:complement component C1q complex binding"/>
    <property type="evidence" value="ECO:0007669"/>
    <property type="project" value="TreeGrafter"/>
</dbReference>
<dbReference type="AlphaFoldDB" id="A0A8C9ENI9"/>
<evidence type="ECO:0000256" key="8">
    <source>
        <dbReference type="PROSITE-ProRule" id="PRU01172"/>
    </source>
</evidence>
<keyword evidence="5 9" id="KW-0106">Calcium</keyword>
<comment type="similarity">
    <text evidence="7 9">Belongs to the pentraxin family.</text>
</comment>
<keyword evidence="2" id="KW-0964">Secreted</keyword>
<keyword evidence="3 9" id="KW-0479">Metal-binding</keyword>
<dbReference type="GO" id="GO:0046872">
    <property type="term" value="F:metal ion binding"/>
    <property type="evidence" value="ECO:0007669"/>
    <property type="project" value="UniProtKB-KW"/>
</dbReference>
<evidence type="ECO:0000256" key="5">
    <source>
        <dbReference type="ARBA" id="ARBA00022837"/>
    </source>
</evidence>
<comment type="subunit">
    <text evidence="9">Homopentamer. Pentaxin (or pentraxin) have a discoid arrangement of 5 non-covalently bound subunits.</text>
</comment>
<evidence type="ECO:0000256" key="9">
    <source>
        <dbReference type="RuleBase" id="RU362112"/>
    </source>
</evidence>
<comment type="cofactor">
    <cofactor evidence="9">
        <name>Ca(2+)</name>
        <dbReference type="ChEBI" id="CHEBI:29108"/>
    </cofactor>
    <text evidence="9">Binds 2 calcium ions per subunit.</text>
</comment>
<dbReference type="InterPro" id="IPR013320">
    <property type="entry name" value="ConA-like_dom_sf"/>
</dbReference>
<dbReference type="Proteomes" id="UP000694428">
    <property type="component" value="Unplaced"/>
</dbReference>
<evidence type="ECO:0000256" key="1">
    <source>
        <dbReference type="ARBA" id="ARBA00004613"/>
    </source>
</evidence>
<dbReference type="Pfam" id="PF00354">
    <property type="entry name" value="Pentaxin"/>
    <property type="match status" value="1"/>
</dbReference>
<dbReference type="PROSITE" id="PS51828">
    <property type="entry name" value="PTX_2"/>
    <property type="match status" value="1"/>
</dbReference>
<dbReference type="FunFam" id="2.60.120.200:FF:000070">
    <property type="entry name" value="Serum amyloid P-component"/>
    <property type="match status" value="1"/>
</dbReference>
<sequence>MLEATSGLTVATSRSGGFPLRGPLTSFSSLSDLKHKVFVFPQVSNDSYVLVQAQPEHPLLNFTICLRSYTDLARPYSLFSYATKEQDNEILLFKFKPTEYHFYVGGKYVAFHVPESHTEPERVCVTWESPTGIVRFWLNGHPWPRKGLQKGYEVGNEAVVVLGQEQDTFGGGFDPLQSFVGEISEVYMWDVGLSTSEVNDLDSIEPDATPIFGWRNFPYKTEGEVYLMP</sequence>
<dbReference type="PANTHER" id="PTHR45869:SF7">
    <property type="entry name" value="C-REACTIVE PROTEIN"/>
    <property type="match status" value="1"/>
</dbReference>
<name>A0A8C9ENI9_PAVCR</name>
<organism evidence="11 12">
    <name type="scientific">Pavo cristatus</name>
    <name type="common">Indian peafowl</name>
    <name type="synonym">Blue peafowl</name>
    <dbReference type="NCBI Taxonomy" id="9049"/>
    <lineage>
        <taxon>Eukaryota</taxon>
        <taxon>Metazoa</taxon>
        <taxon>Chordata</taxon>
        <taxon>Craniata</taxon>
        <taxon>Vertebrata</taxon>
        <taxon>Euteleostomi</taxon>
        <taxon>Archelosauria</taxon>
        <taxon>Archosauria</taxon>
        <taxon>Dinosauria</taxon>
        <taxon>Saurischia</taxon>
        <taxon>Theropoda</taxon>
        <taxon>Coelurosauria</taxon>
        <taxon>Aves</taxon>
        <taxon>Neognathae</taxon>
        <taxon>Galloanserae</taxon>
        <taxon>Galliformes</taxon>
        <taxon>Phasianidae</taxon>
        <taxon>Phasianinae</taxon>
        <taxon>Pavo</taxon>
    </lineage>
</organism>
<evidence type="ECO:0000256" key="3">
    <source>
        <dbReference type="ARBA" id="ARBA00022723"/>
    </source>
</evidence>